<keyword evidence="1" id="KW-1133">Transmembrane helix</keyword>
<feature type="domain" description="Phosphatidic acid phosphatase type 2/haloperoxidase" evidence="2">
    <location>
        <begin position="60"/>
        <end position="176"/>
    </location>
</feature>
<dbReference type="CDD" id="cd03395">
    <property type="entry name" value="PAP2_like_4"/>
    <property type="match status" value="1"/>
</dbReference>
<dbReference type="AlphaFoldDB" id="A0A5J4QC46"/>
<dbReference type="InterPro" id="IPR000326">
    <property type="entry name" value="PAP2/HPO"/>
</dbReference>
<dbReference type="Gene3D" id="1.20.144.10">
    <property type="entry name" value="Phosphatidic acid phosphatase type 2/haloperoxidase"/>
    <property type="match status" value="2"/>
</dbReference>
<dbReference type="SUPFAM" id="SSF48317">
    <property type="entry name" value="Acid phosphatase/Vanadium-dependent haloperoxidase"/>
    <property type="match status" value="1"/>
</dbReference>
<organism evidence="3">
    <name type="scientific">termite gut metagenome</name>
    <dbReference type="NCBI Taxonomy" id="433724"/>
    <lineage>
        <taxon>unclassified sequences</taxon>
        <taxon>metagenomes</taxon>
        <taxon>organismal metagenomes</taxon>
    </lineage>
</organism>
<feature type="transmembrane region" description="Helical" evidence="1">
    <location>
        <begin position="161"/>
        <end position="179"/>
    </location>
</feature>
<feature type="transmembrane region" description="Helical" evidence="1">
    <location>
        <begin position="26"/>
        <end position="50"/>
    </location>
</feature>
<name>A0A5J4QC46_9ZZZZ</name>
<dbReference type="PANTHER" id="PTHR14969">
    <property type="entry name" value="SPHINGOSINE-1-PHOSPHATE PHOSPHOHYDROLASE"/>
    <property type="match status" value="1"/>
</dbReference>
<proteinExistence type="predicted"/>
<comment type="caution">
    <text evidence="3">The sequence shown here is derived from an EMBL/GenBank/DDBJ whole genome shotgun (WGS) entry which is preliminary data.</text>
</comment>
<dbReference type="SMART" id="SM00014">
    <property type="entry name" value="acidPPc"/>
    <property type="match status" value="1"/>
</dbReference>
<feature type="transmembrane region" description="Helical" evidence="1">
    <location>
        <begin position="57"/>
        <end position="79"/>
    </location>
</feature>
<dbReference type="Pfam" id="PF01569">
    <property type="entry name" value="PAP2"/>
    <property type="match status" value="1"/>
</dbReference>
<dbReference type="GO" id="GO:0050380">
    <property type="term" value="F:undecaprenyl-diphosphatase activity"/>
    <property type="evidence" value="ECO:0007669"/>
    <property type="project" value="UniProtKB-EC"/>
</dbReference>
<feature type="transmembrane region" description="Helical" evidence="1">
    <location>
        <begin position="205"/>
        <end position="228"/>
    </location>
</feature>
<sequence length="230" mass="26763">MLERILYYERDWFLALNGSNSSVWDYFIWLYSGVVVWIPLVVIILFVLMYKKDWRNILVLLIAIAIVITLCDQLSSGILKPLCHRFRPTHHPFFADKVHTVLGYRGGKYGFISSHAANAFGFATFIALLFRYKWFTVTIFIWAVLSAYSRIYLGVHFISDIIPGIIAGITFGFLVYHLYKWVCRQLIKKAFISEVLVYTTFQKQLIIYGILLTVLVLFLFDSQLVSLLHQ</sequence>
<accession>A0A5J4QC46</accession>
<keyword evidence="1" id="KW-0812">Transmembrane</keyword>
<protein>
    <submittedName>
        <fullName evidence="3">Undecaprenyl-diphosphatase BcrC</fullName>
        <ecNumber evidence="3">3.6.1.27</ecNumber>
    </submittedName>
</protein>
<dbReference type="InterPro" id="IPR036938">
    <property type="entry name" value="PAP2/HPO_sf"/>
</dbReference>
<reference evidence="3" key="1">
    <citation type="submission" date="2019-03" db="EMBL/GenBank/DDBJ databases">
        <title>Single cell metagenomics reveals metabolic interactions within the superorganism composed of flagellate Streblomastix strix and complex community of Bacteroidetes bacteria on its surface.</title>
        <authorList>
            <person name="Treitli S.C."/>
            <person name="Kolisko M."/>
            <person name="Husnik F."/>
            <person name="Keeling P."/>
            <person name="Hampl V."/>
        </authorList>
    </citation>
    <scope>NUCLEOTIDE SEQUENCE</scope>
    <source>
        <strain evidence="3">STM</strain>
    </source>
</reference>
<evidence type="ECO:0000259" key="2">
    <source>
        <dbReference type="SMART" id="SM00014"/>
    </source>
</evidence>
<dbReference type="EC" id="3.6.1.27" evidence="3"/>
<keyword evidence="1" id="KW-0472">Membrane</keyword>
<gene>
    <name evidence="3" type="ORF">EZS27_030567</name>
</gene>
<keyword evidence="3" id="KW-0378">Hydrolase</keyword>
<dbReference type="PANTHER" id="PTHR14969:SF13">
    <property type="entry name" value="AT30094P"/>
    <property type="match status" value="1"/>
</dbReference>
<evidence type="ECO:0000313" key="3">
    <source>
        <dbReference type="EMBL" id="KAA6319556.1"/>
    </source>
</evidence>
<feature type="transmembrane region" description="Helical" evidence="1">
    <location>
        <begin position="109"/>
        <end position="130"/>
    </location>
</feature>
<feature type="transmembrane region" description="Helical" evidence="1">
    <location>
        <begin position="137"/>
        <end position="155"/>
    </location>
</feature>
<dbReference type="EMBL" id="SNRY01003843">
    <property type="protein sequence ID" value="KAA6319556.1"/>
    <property type="molecule type" value="Genomic_DNA"/>
</dbReference>
<evidence type="ECO:0000256" key="1">
    <source>
        <dbReference type="SAM" id="Phobius"/>
    </source>
</evidence>